<dbReference type="SMART" id="SM00892">
    <property type="entry name" value="Endonuclease_NS"/>
    <property type="match status" value="1"/>
</dbReference>
<dbReference type="InterPro" id="IPR040255">
    <property type="entry name" value="Non-specific_endonuclease"/>
</dbReference>
<dbReference type="Proteomes" id="UP001384579">
    <property type="component" value="Unassembled WGS sequence"/>
</dbReference>
<evidence type="ECO:0000256" key="1">
    <source>
        <dbReference type="SAM" id="MobiDB-lite"/>
    </source>
</evidence>
<protein>
    <submittedName>
        <fullName evidence="4">DNA/RNA non-specific endonuclease</fullName>
    </submittedName>
</protein>
<dbReference type="InterPro" id="IPR008964">
    <property type="entry name" value="Invasin/intimin_cell_adhesion"/>
</dbReference>
<evidence type="ECO:0000259" key="3">
    <source>
        <dbReference type="SMART" id="SM00892"/>
    </source>
</evidence>
<dbReference type="SUPFAM" id="SSF49373">
    <property type="entry name" value="Invasin/intimin cell-adhesion fragments"/>
    <property type="match status" value="1"/>
</dbReference>
<sequence>MKRNPVLNAGENTELVVLGDFADQKGVVLPDSYLTYTSLNPEVAPIDAAGKVTGLTNGTSILSASRNNLQAVTPIRIGTMPAPTTDAQLHQILASMYGLDPYPDAVSLTPGATRKLTLGLNSNFTEANLTAASTGTRYFSNNSNILNVSPDGTITAVGIGDATVTAIHGTASATIPVRVEAPKIGTTALGTDGGIINSSDGTLAVMIPPGALKQNATVSIAPVNQQNLSLPLPPGFEFAGAFNLNFSDNSLNIPAQLAIPAPAGLAPGTQAYFLRKGAIPDATGTWNPIWLQEESGIVGDDGNIRTQSPPYPGVVRPGEYAVVYSSPTGSATLVKGQLTLNYNFPLAFFGIIDPLGNIGQLIDPDKFVTTPAFTVTRDISSVQVVAIPKVGLPIVTEVGVQRNDDGTATFKAALNMPAPTTSDPTTPPVLQKAELKFKDDSGQPFENNEPLLFLTGGNILVNNASDSKGSRFEDLTVKFSFGNSMYEGTVVSTRSRSLGGNQYEVAVKVPDTVVLGASNVVLERKQNQIVEQKGATPVYKEIQYHSNLIRLPEGAEYVFAALGGSDRVAVLNGKSPESVVNTTNSKDLLLAQIPVGTSGVTDWAESTAVTSDGNRVYATLRNSGQVALVDPMVLRQVDTQPNTSGVNPIVLPAGARPKSIVISPRDDYAYIGDLNQAKIYVLDINPNSATYHKVVETINVTSPLGLSQLAISSDGRRLFGTGSDNNEQVPNRRIYAINIDSKDRPKDENSNPRKWHQQIGVIPTISETEGISATNEPKKMVFTNGLNRSNPDQNNDAPGFGVLEITSDDPLNFTASVSYAPLSLGFPTDYFDVNEGVSVTVTRDGRYGFVAGRNSGSLGPSADVRSGGNIGIIKEPLGPNPQLIGATRPIPEALTNDLVLSNDNKYLYGSYPSLTGSGSVYAFDVEEIIKTLDNPGQFKIDTLDRGVKSPFFNATTAKSVTAADFTRVPIDDINPAISIAADYGITKENRPANQFTYGVLPQTTRAPIATGGNLRDLSIAPTDWLNLKGPGATTNDLTPTFQWQFAPGWENVKEVNLFVSTFDKGEGLLPEDRWEDLAKIQNPNFNNLSPQQQQNLLAKWNSQFGTYDYNPNRILTATWKPGQGWVGLGGLPLDPSNTNTQFTLPDNRTLTAGQTYHWAVEALSKDGKRNLDVGQFKTSPPPALNGNSTFSSVTVLTHGFKPPVITGPGIPSEFYKMADSIATTGGEGLLMRYDSPTGDWVPVNKYGQVKSDFFSNSTYFPNGFDSSAPSYRTALSSYIAPYLQANKPLVLLPDWSQNNESAIPDSGFTEGAADSFFASLVQLDQSLGGDAKFDSQGNFVRSQGAIFNSPLHFVGFSRGTVVNSEIIQRVGTYFPLAGGKENSLFRDLQMTTLDPHDFDQPSFSVQLPFLGEAGFADFREPKVQVWKNVTFADNYYQTVPRLDQGIPQIPTLTPAGRDIPNLSGPDALRTEIRAGLKFPRNSAGELLGKPDETVFLGTRRNADGYENSLPGFTKDDLAGGTHGRVLTWYAGTADLGLTEYRQNSSSTQPVDPISRRRGDGHYEQLFDRDFSFSGTPQDPRVNPWYTPKYSGQPNFSLGAANAPNEGIGTGWFYSVLGGGLTKDPNTGAIANLRPTNNVERVPLSFDNTAERRMRGDFAIPTLFGGNFDAVFNPRSLFRNAISDAIPGWSFHGGTSNIASPTSKLVDWRDIPALNIPRNIRNQNRNISLNYLEQVGITEPNYALKLTSGDSITHNRFVVPDWGTLRFNLHVPELSGGQLNVSIQGDAPGYENYQPIGNIDLRVADGRVNPGDLAENAYPIGYADTDTNRIGSGNLGFETFHVDVPEVLRGKSAKLKFELEGNDTVYLDDVFFKSTHLMFGNPTLNGQEARPDAANNANNYLIEKPQYSLSYNESNKGSNWVSWQLNKTWLGDLGAPNNDSLDPYDSFPWRSDSALPSELDTTEGGEYGRSGFDRGHLTAREQRNRTQKDQLATFLTTNLLPQEPGQNQRGAWRQLEAFSRTIVLNRGWELYNIAGGYGSLNGELPFDHPFNNFFNNQKYINVPELMWKVIVPLKPGQGIADVTANTPVIAVTLPNFPPYPGTNTRIQWFDMENITTVDRIEELTGLDLLSNLPDEIENILESRSYIGPVTVDDFPNVVT</sequence>
<dbReference type="PANTHER" id="PTHR13966:SF5">
    <property type="entry name" value="ENDONUCLEASE G, MITOCHONDRIAL"/>
    <property type="match status" value="1"/>
</dbReference>
<comment type="caution">
    <text evidence="4">The sequence shown here is derived from an EMBL/GenBank/DDBJ whole genome shotgun (WGS) entry which is preliminary data.</text>
</comment>
<feature type="region of interest" description="Disordered" evidence="1">
    <location>
        <begin position="740"/>
        <end position="759"/>
    </location>
</feature>
<dbReference type="Pfam" id="PF02368">
    <property type="entry name" value="Big_2"/>
    <property type="match status" value="1"/>
</dbReference>
<accession>A0ABU8YJR7</accession>
<keyword evidence="4" id="KW-0540">Nuclease</keyword>
<evidence type="ECO:0000313" key="4">
    <source>
        <dbReference type="EMBL" id="MEK0184616.1"/>
    </source>
</evidence>
<feature type="compositionally biased region" description="Basic and acidic residues" evidence="1">
    <location>
        <begin position="740"/>
        <end position="751"/>
    </location>
</feature>
<evidence type="ECO:0000259" key="2">
    <source>
        <dbReference type="SMART" id="SM00477"/>
    </source>
</evidence>
<dbReference type="InterPro" id="IPR044925">
    <property type="entry name" value="His-Me_finger_sf"/>
</dbReference>
<dbReference type="InterPro" id="IPR044929">
    <property type="entry name" value="DNA/RNA_non-sp_Endonuclease_sf"/>
</dbReference>
<dbReference type="Gene3D" id="2.60.40.1080">
    <property type="match status" value="2"/>
</dbReference>
<name>A0ABU8YJR7_9CYAN</name>
<keyword evidence="4" id="KW-0378">Hydrolase</keyword>
<dbReference type="InterPro" id="IPR020821">
    <property type="entry name" value="ENPP1-3/EXOG-like_nuc-like"/>
</dbReference>
<feature type="domain" description="ENPP1-3/EXOG-like endonuclease/phosphodiesterase" evidence="2">
    <location>
        <begin position="1903"/>
        <end position="2134"/>
    </location>
</feature>
<dbReference type="Gene3D" id="2.130.10.10">
    <property type="entry name" value="YVTN repeat-like/Quinoprotein amine dehydrogenase"/>
    <property type="match status" value="1"/>
</dbReference>
<dbReference type="PANTHER" id="PTHR13966">
    <property type="entry name" value="ENDONUCLEASE RELATED"/>
    <property type="match status" value="1"/>
</dbReference>
<organism evidence="4 5">
    <name type="scientific">Microcoleus anatoxicus PTRS2</name>
    <dbReference type="NCBI Taxonomy" id="2705321"/>
    <lineage>
        <taxon>Bacteria</taxon>
        <taxon>Bacillati</taxon>
        <taxon>Cyanobacteriota</taxon>
        <taxon>Cyanophyceae</taxon>
        <taxon>Oscillatoriophycideae</taxon>
        <taxon>Oscillatoriales</taxon>
        <taxon>Microcoleaceae</taxon>
        <taxon>Microcoleus</taxon>
        <taxon>Microcoleus anatoxicus</taxon>
    </lineage>
</organism>
<dbReference type="EMBL" id="JBBLXS010000062">
    <property type="protein sequence ID" value="MEK0184616.1"/>
    <property type="molecule type" value="Genomic_DNA"/>
</dbReference>
<dbReference type="SUPFAM" id="SSF75011">
    <property type="entry name" value="3-carboxy-cis,cis-mucoante lactonizing enzyme"/>
    <property type="match status" value="1"/>
</dbReference>
<dbReference type="InterPro" id="IPR003343">
    <property type="entry name" value="Big_2"/>
</dbReference>
<dbReference type="RefSeq" id="WP_340521797.1">
    <property type="nucleotide sequence ID" value="NZ_JBBLXS010000062.1"/>
</dbReference>
<reference evidence="4 5" key="1">
    <citation type="journal article" date="2020" name="Harmful Algae">
        <title>Molecular and morphological characterization of a novel dihydroanatoxin-a producing Microcoleus species (cyanobacteria) from the Russian River, California, USA.</title>
        <authorList>
            <person name="Conklin K.Y."/>
            <person name="Stancheva R."/>
            <person name="Otten T.G."/>
            <person name="Fadness R."/>
            <person name="Boyer G.L."/>
            <person name="Read B."/>
            <person name="Zhang X."/>
            <person name="Sheath R.G."/>
        </authorList>
    </citation>
    <scope>NUCLEOTIDE SEQUENCE [LARGE SCALE GENOMIC DNA]</scope>
    <source>
        <strain evidence="4 5">PTRS2</strain>
    </source>
</reference>
<keyword evidence="5" id="KW-1185">Reference proteome</keyword>
<feature type="region of interest" description="Disordered" evidence="1">
    <location>
        <begin position="1951"/>
        <end position="1973"/>
    </location>
</feature>
<dbReference type="GO" id="GO:0004519">
    <property type="term" value="F:endonuclease activity"/>
    <property type="evidence" value="ECO:0007669"/>
    <property type="project" value="UniProtKB-KW"/>
</dbReference>
<evidence type="ECO:0000313" key="5">
    <source>
        <dbReference type="Proteomes" id="UP001384579"/>
    </source>
</evidence>
<dbReference type="SMART" id="SM00477">
    <property type="entry name" value="NUC"/>
    <property type="match status" value="1"/>
</dbReference>
<dbReference type="Gene3D" id="3.40.570.10">
    <property type="entry name" value="Extracellular Endonuclease, subunit A"/>
    <property type="match status" value="1"/>
</dbReference>
<dbReference type="InterPro" id="IPR015943">
    <property type="entry name" value="WD40/YVTN_repeat-like_dom_sf"/>
</dbReference>
<keyword evidence="4" id="KW-0255">Endonuclease</keyword>
<dbReference type="SUPFAM" id="SSF54060">
    <property type="entry name" value="His-Me finger endonucleases"/>
    <property type="match status" value="1"/>
</dbReference>
<dbReference type="Pfam" id="PF01223">
    <property type="entry name" value="Endonuclease_NS"/>
    <property type="match status" value="1"/>
</dbReference>
<feature type="domain" description="DNA/RNA non-specific endonuclease/pyrophosphatase/phosphodiesterase" evidence="3">
    <location>
        <begin position="1902"/>
        <end position="2134"/>
    </location>
</feature>
<proteinExistence type="predicted"/>
<dbReference type="InterPro" id="IPR001604">
    <property type="entry name" value="Endo_G_ENPP1-like_dom"/>
</dbReference>
<gene>
    <name evidence="4" type="ORF">WMG39_07065</name>
</gene>